<reference evidence="3" key="1">
    <citation type="submission" date="2023-07" db="EMBL/GenBank/DDBJ databases">
        <title>30 novel species of actinomycetes from the DSMZ collection.</title>
        <authorList>
            <person name="Nouioui I."/>
        </authorList>
    </citation>
    <scope>NUCLEOTIDE SEQUENCE [LARGE SCALE GENOMIC DNA]</scope>
    <source>
        <strain evidence="3">DSM 44917</strain>
    </source>
</reference>
<evidence type="ECO:0000313" key="2">
    <source>
        <dbReference type="EMBL" id="MDT0308084.1"/>
    </source>
</evidence>
<feature type="transmembrane region" description="Helical" evidence="1">
    <location>
        <begin position="231"/>
        <end position="252"/>
    </location>
</feature>
<feature type="transmembrane region" description="Helical" evidence="1">
    <location>
        <begin position="148"/>
        <end position="170"/>
    </location>
</feature>
<proteinExistence type="predicted"/>
<keyword evidence="1" id="KW-0812">Transmembrane</keyword>
<feature type="transmembrane region" description="Helical" evidence="1">
    <location>
        <begin position="20"/>
        <end position="42"/>
    </location>
</feature>
<evidence type="ECO:0000313" key="3">
    <source>
        <dbReference type="Proteomes" id="UP001183388"/>
    </source>
</evidence>
<sequence>MRAALAAELLKIRTLRGTLWAAAAAVPAAAGPAALIGAGLRASYPELPADQRAGFDPLFAGAYPIVFAQLALVVLAVLAVGGEYASGTIRASLLAVPRRGAFYRAKVLAVALTGALAAAVTVPVSFLAGQAALGPYGVSPGAPGVPGALVGAWLYLTLITLFAAGFAALLRSPARALGVLLPLLFLGAQGLGNVPGLGSVLQYLPDQAGAVALRMAGPPEAPVFDRDFGPWTGLAILAAWAAAALAAGYAAVRRRDV</sequence>
<dbReference type="RefSeq" id="WP_311631036.1">
    <property type="nucleotide sequence ID" value="NZ_JAVREN010000018.1"/>
</dbReference>
<evidence type="ECO:0000256" key="1">
    <source>
        <dbReference type="SAM" id="Phobius"/>
    </source>
</evidence>
<name>A0ABU2L945_9ACTN</name>
<organism evidence="2 3">
    <name type="scientific">Streptomyces boetiae</name>
    <dbReference type="NCBI Taxonomy" id="3075541"/>
    <lineage>
        <taxon>Bacteria</taxon>
        <taxon>Bacillati</taxon>
        <taxon>Actinomycetota</taxon>
        <taxon>Actinomycetes</taxon>
        <taxon>Kitasatosporales</taxon>
        <taxon>Streptomycetaceae</taxon>
        <taxon>Streptomyces</taxon>
    </lineage>
</organism>
<feature type="transmembrane region" description="Helical" evidence="1">
    <location>
        <begin position="62"/>
        <end position="86"/>
    </location>
</feature>
<keyword evidence="1" id="KW-1133">Transmembrane helix</keyword>
<feature type="transmembrane region" description="Helical" evidence="1">
    <location>
        <begin position="177"/>
        <end position="197"/>
    </location>
</feature>
<keyword evidence="3" id="KW-1185">Reference proteome</keyword>
<dbReference type="EMBL" id="JAVREN010000018">
    <property type="protein sequence ID" value="MDT0308084.1"/>
    <property type="molecule type" value="Genomic_DNA"/>
</dbReference>
<protein>
    <submittedName>
        <fullName evidence="2">ABC transporter permease subunit</fullName>
    </submittedName>
</protein>
<comment type="caution">
    <text evidence="2">The sequence shown here is derived from an EMBL/GenBank/DDBJ whole genome shotgun (WGS) entry which is preliminary data.</text>
</comment>
<dbReference type="Proteomes" id="UP001183388">
    <property type="component" value="Unassembled WGS sequence"/>
</dbReference>
<keyword evidence="1" id="KW-0472">Membrane</keyword>
<gene>
    <name evidence="2" type="ORF">RM780_14080</name>
</gene>
<accession>A0ABU2L945</accession>
<feature type="transmembrane region" description="Helical" evidence="1">
    <location>
        <begin position="107"/>
        <end position="128"/>
    </location>
</feature>